<evidence type="ECO:0000256" key="6">
    <source>
        <dbReference type="ARBA" id="ARBA00022840"/>
    </source>
</evidence>
<keyword evidence="14" id="KW-1185">Reference proteome</keyword>
<dbReference type="PANTHER" id="PTHR44167">
    <property type="entry name" value="OVARIAN-SPECIFIC SERINE/THREONINE-PROTEIN KINASE LOK-RELATED"/>
    <property type="match status" value="1"/>
</dbReference>
<sequence length="809" mass="93693">MTSAEYSLHSSESSVVLFVSSDNEDSSMVTHDLIKVPKISQADKQDIFSQESFESQTQTQTQTQTQKTAQPPIIFKENQWALLRNFNLPHSNDFYCSLPSILLRFGRHRNCDYVIKGNCISGIHFILYLKRNEITKEYYVEIENIGKNGTTVNSVNLKEHQKLTLTNNDIISVVKDGDQSYEFLFLLNHSFKESNPNTIYSKYEIKNIIGSGAFSTVRKAIRKSDGAEFAVKIIEIGKFYFNEAAKIGFKREIEILQKLDHKNIIKFCECIQEDEKLYLVTELMKGGNLLNLIEQKNGIPEIESRILYRQILEGLKYLHDRKITHRDIKPDNILLEIEKYNLNHNDSYSQNIDTANDFKVIAKISDFGTAKDTGLQTFCGTPSYLAPEIMNNNTGQKKFYDSKVDCWSLGVVLFQMLSNLLPHKDFNKSIIDFTNNIWTRVSFNVIDLIENLLIVDKEKRFSCDQALNHPWFSMPEEDIINEPKLISKRIKNWGMLTYNEKDNKKEENMKFDSDIILLGGNKRCTVYLPDKEISQLHLIFCVMDNIPYIIDKSKSSNKVFIDDRILKKNEPTMLDTDCNIKLTDSDDKYYQTEFVINLDALKNPNRKSISPCQTPHSSSPNNIEINAVPIDNSNSRKRKYSNEFEFNERNKRSNTVGVHNESNSKSHNKHIISIIHHNSQSLEPSFANLSLSNEDVWLELIPMNSNYSSHFYIKNNIKRFVIGRNQECTIQINHLIVSNFHVEVLKDNNTGDVYLKDNSSNGTYINHVRIKNQIVKLRNNEKVIFIYKNYKLQKDDDNVEVGYIFSFKK</sequence>
<name>A0A1Y1V383_9FUNG</name>
<feature type="region of interest" description="Disordered" evidence="10">
    <location>
        <begin position="643"/>
        <end position="665"/>
    </location>
</feature>
<dbReference type="EC" id="2.7.11.1" evidence="2"/>
<dbReference type="GO" id="GO:0044773">
    <property type="term" value="P:mitotic DNA damage checkpoint signaling"/>
    <property type="evidence" value="ECO:0007669"/>
    <property type="project" value="TreeGrafter"/>
</dbReference>
<dbReference type="SUPFAM" id="SSF56112">
    <property type="entry name" value="Protein kinase-like (PK-like)"/>
    <property type="match status" value="1"/>
</dbReference>
<organism evidence="13 14">
    <name type="scientific">Piromyces finnis</name>
    <dbReference type="NCBI Taxonomy" id="1754191"/>
    <lineage>
        <taxon>Eukaryota</taxon>
        <taxon>Fungi</taxon>
        <taxon>Fungi incertae sedis</taxon>
        <taxon>Chytridiomycota</taxon>
        <taxon>Chytridiomycota incertae sedis</taxon>
        <taxon>Neocallimastigomycetes</taxon>
        <taxon>Neocallimastigales</taxon>
        <taxon>Neocallimastigaceae</taxon>
        <taxon>Piromyces</taxon>
    </lineage>
</organism>
<feature type="domain" description="FHA" evidence="11">
    <location>
        <begin position="103"/>
        <end position="157"/>
    </location>
</feature>
<dbReference type="PROSITE" id="PS50006">
    <property type="entry name" value="FHA_DOMAIN"/>
    <property type="match status" value="3"/>
</dbReference>
<evidence type="ECO:0000259" key="12">
    <source>
        <dbReference type="PROSITE" id="PS50011"/>
    </source>
</evidence>
<dbReference type="InterPro" id="IPR000719">
    <property type="entry name" value="Prot_kinase_dom"/>
</dbReference>
<feature type="domain" description="FHA" evidence="11">
    <location>
        <begin position="516"/>
        <end position="566"/>
    </location>
</feature>
<dbReference type="GO" id="GO:0005524">
    <property type="term" value="F:ATP binding"/>
    <property type="evidence" value="ECO:0007669"/>
    <property type="project" value="UniProtKB-UniRule"/>
</dbReference>
<dbReference type="InterPro" id="IPR008271">
    <property type="entry name" value="Ser/Thr_kinase_AS"/>
</dbReference>
<evidence type="ECO:0000256" key="8">
    <source>
        <dbReference type="ARBA" id="ARBA00048679"/>
    </source>
</evidence>
<gene>
    <name evidence="13" type="ORF">BCR36DRAFT_414144</name>
</gene>
<dbReference type="CDD" id="cd00060">
    <property type="entry name" value="FHA"/>
    <property type="match status" value="1"/>
</dbReference>
<evidence type="ECO:0000256" key="5">
    <source>
        <dbReference type="ARBA" id="ARBA00022777"/>
    </source>
</evidence>
<feature type="binding site" evidence="9">
    <location>
        <position position="232"/>
    </location>
    <ligand>
        <name>ATP</name>
        <dbReference type="ChEBI" id="CHEBI:30616"/>
    </ligand>
</feature>
<dbReference type="InterPro" id="IPR008984">
    <property type="entry name" value="SMAD_FHA_dom_sf"/>
</dbReference>
<protein>
    <recommendedName>
        <fullName evidence="2">non-specific serine/threonine protein kinase</fullName>
        <ecNumber evidence="2">2.7.11.1</ecNumber>
    </recommendedName>
</protein>
<dbReference type="InterPro" id="IPR011009">
    <property type="entry name" value="Kinase-like_dom_sf"/>
</dbReference>
<dbReference type="SUPFAM" id="SSF49879">
    <property type="entry name" value="SMAD/FHA domain"/>
    <property type="match status" value="3"/>
</dbReference>
<evidence type="ECO:0000259" key="11">
    <source>
        <dbReference type="PROSITE" id="PS50006"/>
    </source>
</evidence>
<feature type="domain" description="Protein kinase" evidence="12">
    <location>
        <begin position="203"/>
        <end position="472"/>
    </location>
</feature>
<evidence type="ECO:0000256" key="1">
    <source>
        <dbReference type="ARBA" id="ARBA00005575"/>
    </source>
</evidence>
<feature type="domain" description="FHA" evidence="11">
    <location>
        <begin position="720"/>
        <end position="770"/>
    </location>
</feature>
<comment type="catalytic activity">
    <reaction evidence="7">
        <text>L-threonyl-[protein] + ATP = O-phospho-L-threonyl-[protein] + ADP + H(+)</text>
        <dbReference type="Rhea" id="RHEA:46608"/>
        <dbReference type="Rhea" id="RHEA-COMP:11060"/>
        <dbReference type="Rhea" id="RHEA-COMP:11605"/>
        <dbReference type="ChEBI" id="CHEBI:15378"/>
        <dbReference type="ChEBI" id="CHEBI:30013"/>
        <dbReference type="ChEBI" id="CHEBI:30616"/>
        <dbReference type="ChEBI" id="CHEBI:61977"/>
        <dbReference type="ChEBI" id="CHEBI:456216"/>
        <dbReference type="EC" id="2.7.11.1"/>
    </reaction>
</comment>
<comment type="similarity">
    <text evidence="1">Belongs to the protein kinase superfamily. CAMK Ser/Thr protein kinase family. CHEK2 subfamily.</text>
</comment>
<dbReference type="AlphaFoldDB" id="A0A1Y1V383"/>
<keyword evidence="4 9" id="KW-0547">Nucleotide-binding</keyword>
<dbReference type="GO" id="GO:0004674">
    <property type="term" value="F:protein serine/threonine kinase activity"/>
    <property type="evidence" value="ECO:0007669"/>
    <property type="project" value="UniProtKB-KW"/>
</dbReference>
<comment type="catalytic activity">
    <reaction evidence="8">
        <text>L-seryl-[protein] + ATP = O-phospho-L-seryl-[protein] + ADP + H(+)</text>
        <dbReference type="Rhea" id="RHEA:17989"/>
        <dbReference type="Rhea" id="RHEA-COMP:9863"/>
        <dbReference type="Rhea" id="RHEA-COMP:11604"/>
        <dbReference type="ChEBI" id="CHEBI:15378"/>
        <dbReference type="ChEBI" id="CHEBI:29999"/>
        <dbReference type="ChEBI" id="CHEBI:30616"/>
        <dbReference type="ChEBI" id="CHEBI:83421"/>
        <dbReference type="ChEBI" id="CHEBI:456216"/>
        <dbReference type="EC" id="2.7.11.1"/>
    </reaction>
</comment>
<reference evidence="13 14" key="2">
    <citation type="submission" date="2016-08" db="EMBL/GenBank/DDBJ databases">
        <title>Pervasive Adenine N6-methylation of Active Genes in Fungi.</title>
        <authorList>
            <consortium name="DOE Joint Genome Institute"/>
            <person name="Mondo S.J."/>
            <person name="Dannebaum R.O."/>
            <person name="Kuo R.C."/>
            <person name="Labutti K."/>
            <person name="Haridas S."/>
            <person name="Kuo A."/>
            <person name="Salamov A."/>
            <person name="Ahrendt S.R."/>
            <person name="Lipzen A."/>
            <person name="Sullivan W."/>
            <person name="Andreopoulos W.B."/>
            <person name="Clum A."/>
            <person name="Lindquist E."/>
            <person name="Daum C."/>
            <person name="Ramamoorthy G.K."/>
            <person name="Gryganskyi A."/>
            <person name="Culley D."/>
            <person name="Magnuson J.K."/>
            <person name="James T.Y."/>
            <person name="O'Malley M.A."/>
            <person name="Stajich J.E."/>
            <person name="Spatafora J.W."/>
            <person name="Visel A."/>
            <person name="Grigoriev I.V."/>
        </authorList>
    </citation>
    <scope>NUCLEOTIDE SEQUENCE [LARGE SCALE GENOMIC DNA]</scope>
    <source>
        <strain evidence="14">finn</strain>
    </source>
</reference>
<dbReference type="InterPro" id="IPR017441">
    <property type="entry name" value="Protein_kinase_ATP_BS"/>
</dbReference>
<dbReference type="FunFam" id="1.10.510.10:FF:000571">
    <property type="entry name" value="Maternal embryonic leucine zipper kinase"/>
    <property type="match status" value="1"/>
</dbReference>
<accession>A0A1Y1V383</accession>
<keyword evidence="6 9" id="KW-0067">ATP-binding</keyword>
<dbReference type="Gene3D" id="3.30.200.20">
    <property type="entry name" value="Phosphorylase Kinase, domain 1"/>
    <property type="match status" value="1"/>
</dbReference>
<comment type="caution">
    <text evidence="13">The sequence shown here is derived from an EMBL/GenBank/DDBJ whole genome shotgun (WGS) entry which is preliminary data.</text>
</comment>
<evidence type="ECO:0000256" key="9">
    <source>
        <dbReference type="PROSITE-ProRule" id="PRU10141"/>
    </source>
</evidence>
<keyword evidence="3" id="KW-0723">Serine/threonine-protein kinase</keyword>
<feature type="region of interest" description="Disordered" evidence="10">
    <location>
        <begin position="50"/>
        <end position="69"/>
    </location>
</feature>
<feature type="region of interest" description="Disordered" evidence="10">
    <location>
        <begin position="606"/>
        <end position="627"/>
    </location>
</feature>
<evidence type="ECO:0000256" key="2">
    <source>
        <dbReference type="ARBA" id="ARBA00012513"/>
    </source>
</evidence>
<dbReference type="PANTHER" id="PTHR44167:SF24">
    <property type="entry name" value="SERINE_THREONINE-PROTEIN KINASE CHK2"/>
    <property type="match status" value="1"/>
</dbReference>
<reference evidence="13 14" key="1">
    <citation type="submission" date="2016-08" db="EMBL/GenBank/DDBJ databases">
        <title>Genomes of anaerobic fungi encode conserved fungal cellulosomes for biomass hydrolysis.</title>
        <authorList>
            <consortium name="DOE Joint Genome Institute"/>
            <person name="Haitjema C.H."/>
            <person name="Gilmore S.P."/>
            <person name="Henske J.K."/>
            <person name="Solomon K.V."/>
            <person name="De Groot R."/>
            <person name="Kuo A."/>
            <person name="Mondo S.J."/>
            <person name="Salamov A.A."/>
            <person name="Labutti K."/>
            <person name="Zhao Z."/>
            <person name="Chiniquy J."/>
            <person name="Barry K."/>
            <person name="Brewer H.M."/>
            <person name="Purvine S.O."/>
            <person name="Wright A.T."/>
            <person name="Boxma B."/>
            <person name="Van Alen T."/>
            <person name="Hackstein J.H."/>
            <person name="Baker S.E."/>
            <person name="Grigoriev I.V."/>
            <person name="O'Malley M.A."/>
        </authorList>
    </citation>
    <scope>NUCLEOTIDE SEQUENCE [LARGE SCALE GENOMIC DNA]</scope>
    <source>
        <strain evidence="14">finn</strain>
    </source>
</reference>
<dbReference type="SMART" id="SM00240">
    <property type="entry name" value="FHA"/>
    <property type="match status" value="3"/>
</dbReference>
<dbReference type="PROSITE" id="PS00108">
    <property type="entry name" value="PROTEIN_KINASE_ST"/>
    <property type="match status" value="1"/>
</dbReference>
<dbReference type="EMBL" id="MCFH01000036">
    <property type="protein sequence ID" value="ORX46153.1"/>
    <property type="molecule type" value="Genomic_DNA"/>
</dbReference>
<feature type="compositionally biased region" description="Low complexity" evidence="10">
    <location>
        <begin position="56"/>
        <end position="68"/>
    </location>
</feature>
<dbReference type="Gene3D" id="2.60.200.20">
    <property type="match status" value="3"/>
</dbReference>
<proteinExistence type="inferred from homology"/>
<evidence type="ECO:0000256" key="10">
    <source>
        <dbReference type="SAM" id="MobiDB-lite"/>
    </source>
</evidence>
<dbReference type="Gene3D" id="1.10.510.10">
    <property type="entry name" value="Transferase(Phosphotransferase) domain 1"/>
    <property type="match status" value="1"/>
</dbReference>
<dbReference type="GO" id="GO:0005737">
    <property type="term" value="C:cytoplasm"/>
    <property type="evidence" value="ECO:0007669"/>
    <property type="project" value="TreeGrafter"/>
</dbReference>
<evidence type="ECO:0000313" key="14">
    <source>
        <dbReference type="Proteomes" id="UP000193719"/>
    </source>
</evidence>
<evidence type="ECO:0000256" key="4">
    <source>
        <dbReference type="ARBA" id="ARBA00022741"/>
    </source>
</evidence>
<evidence type="ECO:0000313" key="13">
    <source>
        <dbReference type="EMBL" id="ORX46153.1"/>
    </source>
</evidence>
<dbReference type="PROSITE" id="PS50011">
    <property type="entry name" value="PROTEIN_KINASE_DOM"/>
    <property type="match status" value="1"/>
</dbReference>
<evidence type="ECO:0000256" key="3">
    <source>
        <dbReference type="ARBA" id="ARBA00022527"/>
    </source>
</evidence>
<evidence type="ECO:0000256" key="7">
    <source>
        <dbReference type="ARBA" id="ARBA00047899"/>
    </source>
</evidence>
<feature type="compositionally biased region" description="Polar residues" evidence="10">
    <location>
        <begin position="606"/>
        <end position="624"/>
    </location>
</feature>
<dbReference type="OrthoDB" id="10252171at2759"/>
<dbReference type="STRING" id="1754191.A0A1Y1V383"/>
<keyword evidence="5 13" id="KW-0418">Kinase</keyword>
<dbReference type="PROSITE" id="PS00107">
    <property type="entry name" value="PROTEIN_KINASE_ATP"/>
    <property type="match status" value="1"/>
</dbReference>
<dbReference type="Pfam" id="PF00498">
    <property type="entry name" value="FHA"/>
    <property type="match status" value="3"/>
</dbReference>
<dbReference type="Pfam" id="PF00069">
    <property type="entry name" value="Pkinase"/>
    <property type="match status" value="1"/>
</dbReference>
<dbReference type="Proteomes" id="UP000193719">
    <property type="component" value="Unassembled WGS sequence"/>
</dbReference>
<keyword evidence="5 13" id="KW-0808">Transferase</keyword>
<dbReference type="GO" id="GO:0005634">
    <property type="term" value="C:nucleus"/>
    <property type="evidence" value="ECO:0007669"/>
    <property type="project" value="TreeGrafter"/>
</dbReference>
<dbReference type="SMART" id="SM00220">
    <property type="entry name" value="S_TKc"/>
    <property type="match status" value="1"/>
</dbReference>
<dbReference type="InterPro" id="IPR000253">
    <property type="entry name" value="FHA_dom"/>
</dbReference>